<feature type="domain" description="Nitroreductase" evidence="4">
    <location>
        <begin position="8"/>
        <end position="196"/>
    </location>
</feature>
<comment type="caution">
    <text evidence="5">The sequence shown here is derived from an EMBL/GenBank/DDBJ whole genome shotgun (WGS) entry which is preliminary data.</text>
</comment>
<evidence type="ECO:0000313" key="6">
    <source>
        <dbReference type="Proteomes" id="UP000216991"/>
    </source>
</evidence>
<dbReference type="AlphaFoldDB" id="A0A255YXY9"/>
<evidence type="ECO:0000256" key="3">
    <source>
        <dbReference type="ARBA" id="ARBA00023002"/>
    </source>
</evidence>
<dbReference type="InterPro" id="IPR029479">
    <property type="entry name" value="Nitroreductase"/>
</dbReference>
<keyword evidence="6" id="KW-1185">Reference proteome</keyword>
<name>A0A255YXY9_9SPHN</name>
<dbReference type="OrthoDB" id="9802510at2"/>
<dbReference type="Gene3D" id="3.40.109.10">
    <property type="entry name" value="NADH Oxidase"/>
    <property type="match status" value="1"/>
</dbReference>
<keyword evidence="3" id="KW-0560">Oxidoreductase</keyword>
<dbReference type="SUPFAM" id="SSF55469">
    <property type="entry name" value="FMN-dependent nitroreductase-like"/>
    <property type="match status" value="1"/>
</dbReference>
<evidence type="ECO:0000256" key="1">
    <source>
        <dbReference type="ARBA" id="ARBA00022630"/>
    </source>
</evidence>
<evidence type="ECO:0000256" key="2">
    <source>
        <dbReference type="ARBA" id="ARBA00022643"/>
    </source>
</evidence>
<dbReference type="EMBL" id="NOXT01000071">
    <property type="protein sequence ID" value="OYQ34039.1"/>
    <property type="molecule type" value="Genomic_DNA"/>
</dbReference>
<dbReference type="PANTHER" id="PTHR23026">
    <property type="entry name" value="NADPH NITROREDUCTASE"/>
    <property type="match status" value="1"/>
</dbReference>
<keyword evidence="1" id="KW-0285">Flavoprotein</keyword>
<dbReference type="RefSeq" id="WP_094472615.1">
    <property type="nucleotide sequence ID" value="NZ_NOXT01000071.1"/>
</dbReference>
<dbReference type="Pfam" id="PF00881">
    <property type="entry name" value="Nitroreductase"/>
    <property type="match status" value="1"/>
</dbReference>
<evidence type="ECO:0000313" key="5">
    <source>
        <dbReference type="EMBL" id="OYQ34039.1"/>
    </source>
</evidence>
<gene>
    <name evidence="5" type="ORF">CHU93_02505</name>
</gene>
<dbReference type="PANTHER" id="PTHR23026:SF90">
    <property type="entry name" value="IODOTYROSINE DEIODINASE 1"/>
    <property type="match status" value="1"/>
</dbReference>
<dbReference type="InterPro" id="IPR000415">
    <property type="entry name" value="Nitroreductase-like"/>
</dbReference>
<dbReference type="InterPro" id="IPR050627">
    <property type="entry name" value="Nitroreductase/BluB"/>
</dbReference>
<keyword evidence="2" id="KW-0288">FMN</keyword>
<sequence>MQVSDAVLSRRSVRGFLPTPVDGAVLRRVVEKAAWAPSGGNLQPWHIDVVGGGRLDALKHIMLGKLMGGGAMEPTEYDIYPKELPKPYSDYRFAVGEELYARLGIPREDKMGRRMWFARNFQFFGAPVALFCSVDKRMGPPQWSDLGMYLQTLMLLLKEEGLDSCPQECWAVYPNTIREFIGIPEERMLFTGMAIGFIDRQDKSNLVRPARAPLADWAQFHGL</sequence>
<reference evidence="5 6" key="1">
    <citation type="submission" date="2017-07" db="EMBL/GenBank/DDBJ databases">
        <title>Sandarakinorhabdus cyanobacteriorum sp. nov., a novel bacterium isolated from cyanobacterial aggregates in a eutrophic lake.</title>
        <authorList>
            <person name="Cai H."/>
        </authorList>
    </citation>
    <scope>NUCLEOTIDE SEQUENCE [LARGE SCALE GENOMIC DNA]</scope>
    <source>
        <strain evidence="5 6">TH057</strain>
    </source>
</reference>
<evidence type="ECO:0000259" key="4">
    <source>
        <dbReference type="Pfam" id="PF00881"/>
    </source>
</evidence>
<accession>A0A255YXY9</accession>
<proteinExistence type="predicted"/>
<dbReference type="CDD" id="cd02136">
    <property type="entry name" value="PnbA_NfnB-like"/>
    <property type="match status" value="1"/>
</dbReference>
<organism evidence="5 6">
    <name type="scientific">Sandarakinorhabdus cyanobacteriorum</name>
    <dbReference type="NCBI Taxonomy" id="1981098"/>
    <lineage>
        <taxon>Bacteria</taxon>
        <taxon>Pseudomonadati</taxon>
        <taxon>Pseudomonadota</taxon>
        <taxon>Alphaproteobacteria</taxon>
        <taxon>Sphingomonadales</taxon>
        <taxon>Sphingosinicellaceae</taxon>
        <taxon>Sandarakinorhabdus</taxon>
    </lineage>
</organism>
<dbReference type="Proteomes" id="UP000216991">
    <property type="component" value="Unassembled WGS sequence"/>
</dbReference>
<protein>
    <submittedName>
        <fullName evidence="5">Nitroreductase family protein</fullName>
    </submittedName>
</protein>
<dbReference type="GO" id="GO:0016491">
    <property type="term" value="F:oxidoreductase activity"/>
    <property type="evidence" value="ECO:0007669"/>
    <property type="project" value="UniProtKB-KW"/>
</dbReference>